<name>A0A9W6KHU5_9ACTN</name>
<dbReference type="EMBL" id="BSFP01000013">
    <property type="protein sequence ID" value="GLL01050.1"/>
    <property type="molecule type" value="Genomic_DNA"/>
</dbReference>
<dbReference type="Pfam" id="PF04672">
    <property type="entry name" value="Methyltransf_19"/>
    <property type="match status" value="1"/>
</dbReference>
<accession>A0A9W6KHU5</accession>
<comment type="caution">
    <text evidence="1">The sequence shown here is derived from an EMBL/GenBank/DDBJ whole genome shotgun (WGS) entry which is preliminary data.</text>
</comment>
<organism evidence="1 2">
    <name type="scientific">Dactylosporangium matsuzakiense</name>
    <dbReference type="NCBI Taxonomy" id="53360"/>
    <lineage>
        <taxon>Bacteria</taxon>
        <taxon>Bacillati</taxon>
        <taxon>Actinomycetota</taxon>
        <taxon>Actinomycetes</taxon>
        <taxon>Micromonosporales</taxon>
        <taxon>Micromonosporaceae</taxon>
        <taxon>Dactylosporangium</taxon>
    </lineage>
</organism>
<protein>
    <recommendedName>
        <fullName evidence="3">S-adenosyl methyltransferase</fullName>
    </recommendedName>
</protein>
<dbReference type="InterPro" id="IPR029063">
    <property type="entry name" value="SAM-dependent_MTases_sf"/>
</dbReference>
<evidence type="ECO:0000313" key="1">
    <source>
        <dbReference type="EMBL" id="GLL01050.1"/>
    </source>
</evidence>
<dbReference type="Proteomes" id="UP001143480">
    <property type="component" value="Unassembled WGS sequence"/>
</dbReference>
<dbReference type="SUPFAM" id="SSF53335">
    <property type="entry name" value="S-adenosyl-L-methionine-dependent methyltransferases"/>
    <property type="match status" value="1"/>
</dbReference>
<evidence type="ECO:0000313" key="2">
    <source>
        <dbReference type="Proteomes" id="UP001143480"/>
    </source>
</evidence>
<dbReference type="AlphaFoldDB" id="A0A9W6KHU5"/>
<dbReference type="InterPro" id="IPR006764">
    <property type="entry name" value="SAM_dep_MeTrfase_SAV2177_type"/>
</dbReference>
<reference evidence="1" key="2">
    <citation type="submission" date="2023-01" db="EMBL/GenBank/DDBJ databases">
        <authorList>
            <person name="Sun Q."/>
            <person name="Evtushenko L."/>
        </authorList>
    </citation>
    <scope>NUCLEOTIDE SEQUENCE</scope>
    <source>
        <strain evidence="1">VKM Ac-1321</strain>
    </source>
</reference>
<keyword evidence="2" id="KW-1185">Reference proteome</keyword>
<gene>
    <name evidence="1" type="ORF">GCM10017581_027910</name>
</gene>
<dbReference type="CDD" id="cd02440">
    <property type="entry name" value="AdoMet_MTases"/>
    <property type="match status" value="1"/>
</dbReference>
<sequence length="261" mass="28236">MDTSVAHPARRYDYWLGGKDNFAADRESGDAIAAAFPAIRTAVVENRAFMRRVVRVLAEQYDIRQFLDIGTGIPTSPNVHEVAQGTAPDARVVYVDNDPIVLAHARALLTSSPQGATAYVDADLRDPARILADPALRATVDLGKPVALILVAVVHFLPDEDRPYEIVRTLLDALAPGSFLVMSHATTDGLAPELAAQIQSGRHGPGKLRNRAEFGRFLEGLELLEPGIVSVSDWRAQDELDPRPGFNEVAVWGAVGRKTSG</sequence>
<dbReference type="PIRSF" id="PIRSF017393">
    <property type="entry name" value="MTase_SAV2177"/>
    <property type="match status" value="1"/>
</dbReference>
<proteinExistence type="predicted"/>
<evidence type="ECO:0008006" key="3">
    <source>
        <dbReference type="Google" id="ProtNLM"/>
    </source>
</evidence>
<dbReference type="Gene3D" id="3.40.50.150">
    <property type="entry name" value="Vaccinia Virus protein VP39"/>
    <property type="match status" value="1"/>
</dbReference>
<reference evidence="1" key="1">
    <citation type="journal article" date="2014" name="Int. J. Syst. Evol. Microbiol.">
        <title>Complete genome sequence of Corynebacterium casei LMG S-19264T (=DSM 44701T), isolated from a smear-ripened cheese.</title>
        <authorList>
            <consortium name="US DOE Joint Genome Institute (JGI-PGF)"/>
            <person name="Walter F."/>
            <person name="Albersmeier A."/>
            <person name="Kalinowski J."/>
            <person name="Ruckert C."/>
        </authorList>
    </citation>
    <scope>NUCLEOTIDE SEQUENCE</scope>
    <source>
        <strain evidence="1">VKM Ac-1321</strain>
    </source>
</reference>